<keyword evidence="2" id="KW-1185">Reference proteome</keyword>
<dbReference type="InterPro" id="IPR033889">
    <property type="entry name" value="LanC"/>
</dbReference>
<proteinExistence type="predicted"/>
<reference evidence="1 2" key="1">
    <citation type="submission" date="2020-09" db="EMBL/GenBank/DDBJ databases">
        <title>Genome sequences of type strains of Chitinophaga qingshengii and Chitinophaga varians.</title>
        <authorList>
            <person name="Kittiwongwattana C."/>
        </authorList>
    </citation>
    <scope>NUCLEOTIDE SEQUENCE [LARGE SCALE GENOMIC DNA]</scope>
    <source>
        <strain evidence="1 2">JCM 30026</strain>
    </source>
</reference>
<dbReference type="SMART" id="SM01260">
    <property type="entry name" value="LANC_like"/>
    <property type="match status" value="1"/>
</dbReference>
<comment type="caution">
    <text evidence="1">The sequence shown here is derived from an EMBL/GenBank/DDBJ whole genome shotgun (WGS) entry which is preliminary data.</text>
</comment>
<dbReference type="Gene3D" id="1.50.10.20">
    <property type="match status" value="1"/>
</dbReference>
<dbReference type="PANTHER" id="PTHR12736:SF7">
    <property type="entry name" value="LANC-LIKE PROTEIN 3"/>
    <property type="match status" value="1"/>
</dbReference>
<evidence type="ECO:0000313" key="1">
    <source>
        <dbReference type="EMBL" id="MBC9929450.1"/>
    </source>
</evidence>
<dbReference type="Pfam" id="PF05147">
    <property type="entry name" value="LANC_like"/>
    <property type="match status" value="1"/>
</dbReference>
<gene>
    <name evidence="1" type="ORF">ICL07_03635</name>
</gene>
<dbReference type="SUPFAM" id="SSF158745">
    <property type="entry name" value="LanC-like"/>
    <property type="match status" value="1"/>
</dbReference>
<sequence>MNHKEEISTVLENISRELDVFTANDNNAGLLGGYTGCALFYAYYYQHTSGDEHLNKVLMIMEKSIQALAEQPMNGSFCGGVAGVGWCVQHLTQMGFIEEDELEDAFGEIDGMVADFMEETLSAGKNDFLHEGLGTALYFLERPLPVAKPVLERLVGYLASSAHRYPAGITWKDVFSSRSEQYKTTDLYNLGLAHGVPAILAILGRIYEKGIARDTARRLIEEGISWLMTTRKSEKEDGESLFPVLKDASGNSVGDVHSRLGWCYGDLGIATMLLGAGKRLQRADYTETALTIFHDVAKHRNEKNGAVYDACLCHGSAGIAHILQQAAMATGDPAIEKAAANWLQITLGMNTWQDGPAGYKFFHHPDYHNSYNVLEGIAGVGLSLLGFLQPDVKPGWNNSLLIS</sequence>
<protein>
    <submittedName>
        <fullName evidence="1">Lanthionine synthetase C family protein</fullName>
    </submittedName>
</protein>
<dbReference type="EMBL" id="JACVFC010000001">
    <property type="protein sequence ID" value="MBC9929450.1"/>
    <property type="molecule type" value="Genomic_DNA"/>
</dbReference>
<accession>A0ABR7TGA2</accession>
<organism evidence="1 2">
    <name type="scientific">Chitinophaga qingshengii</name>
    <dbReference type="NCBI Taxonomy" id="1569794"/>
    <lineage>
        <taxon>Bacteria</taxon>
        <taxon>Pseudomonadati</taxon>
        <taxon>Bacteroidota</taxon>
        <taxon>Chitinophagia</taxon>
        <taxon>Chitinophagales</taxon>
        <taxon>Chitinophagaceae</taxon>
        <taxon>Chitinophaga</taxon>
    </lineage>
</organism>
<dbReference type="InterPro" id="IPR007822">
    <property type="entry name" value="LANC-like"/>
</dbReference>
<dbReference type="CDD" id="cd04793">
    <property type="entry name" value="LanC"/>
    <property type="match status" value="1"/>
</dbReference>
<dbReference type="RefSeq" id="WP_188086578.1">
    <property type="nucleotide sequence ID" value="NZ_JACVFC010000001.1"/>
</dbReference>
<dbReference type="PRINTS" id="PR01955">
    <property type="entry name" value="LANCFRANKIA"/>
</dbReference>
<dbReference type="PRINTS" id="PR01950">
    <property type="entry name" value="LANCSUPER"/>
</dbReference>
<name>A0ABR7TGA2_9BACT</name>
<dbReference type="Proteomes" id="UP000659124">
    <property type="component" value="Unassembled WGS sequence"/>
</dbReference>
<evidence type="ECO:0000313" key="2">
    <source>
        <dbReference type="Proteomes" id="UP000659124"/>
    </source>
</evidence>
<dbReference type="PANTHER" id="PTHR12736">
    <property type="entry name" value="LANC-LIKE PROTEIN"/>
    <property type="match status" value="1"/>
</dbReference>